<evidence type="ECO:0000256" key="3">
    <source>
        <dbReference type="ARBA" id="ARBA00022448"/>
    </source>
</evidence>
<evidence type="ECO:0008006" key="12">
    <source>
        <dbReference type="Google" id="ProtNLM"/>
    </source>
</evidence>
<evidence type="ECO:0000313" key="10">
    <source>
        <dbReference type="EMBL" id="KAK9047668.1"/>
    </source>
</evidence>
<dbReference type="Gene3D" id="1.20.1280.290">
    <property type="match status" value="2"/>
</dbReference>
<gene>
    <name evidence="10" type="ORF">V6N11_053507</name>
</gene>
<evidence type="ECO:0000313" key="11">
    <source>
        <dbReference type="Proteomes" id="UP001396334"/>
    </source>
</evidence>
<dbReference type="Proteomes" id="UP001396334">
    <property type="component" value="Unassembled WGS sequence"/>
</dbReference>
<comment type="similarity">
    <text evidence="2">Belongs to the SWEET sugar transporter family.</text>
</comment>
<dbReference type="PANTHER" id="PTHR10791:SF57">
    <property type="entry name" value="BIDIRECTIONAL SUGAR TRANSPORTER SWEET2A"/>
    <property type="match status" value="1"/>
</dbReference>
<reference evidence="10 11" key="1">
    <citation type="journal article" date="2024" name="G3 (Bethesda)">
        <title>Genome assembly of Hibiscus sabdariffa L. provides insights into metabolisms of medicinal natural products.</title>
        <authorList>
            <person name="Kim T."/>
        </authorList>
    </citation>
    <scope>NUCLEOTIDE SEQUENCE [LARGE SCALE GENOMIC DNA]</scope>
    <source>
        <strain evidence="10">TK-2024</strain>
        <tissue evidence="10">Old leaves</tissue>
    </source>
</reference>
<name>A0ABR2UD50_9ROSI</name>
<keyword evidence="5 9" id="KW-0812">Transmembrane</keyword>
<comment type="caution">
    <text evidence="10">The sequence shown here is derived from an EMBL/GenBank/DDBJ whole genome shotgun (WGS) entry which is preliminary data.</text>
</comment>
<keyword evidence="4" id="KW-0762">Sugar transport</keyword>
<sequence length="222" mass="24402">MHSTVVSSVYAVCSDAAGFAGNIFAFVLFLSPIPTFRRIIRNGSTEQFSGMFHIYAFLNCLICLWYGMPLVSPGIILVATVNSIGAIFQLIYITIFVVYAEKPMKLKMLGFLISILAFLDAPSRQLFVGCLSVASLISMFASPLLIINLVMKTRSVEYMPFSLSLATFLMGLAFFVYGMLKHDAFIYVPNGIGTGLGTLQLALYAYFSDASREELKHPLIGP</sequence>
<evidence type="ECO:0000256" key="6">
    <source>
        <dbReference type="ARBA" id="ARBA00022737"/>
    </source>
</evidence>
<keyword evidence="7 9" id="KW-1133">Transmembrane helix</keyword>
<evidence type="ECO:0000256" key="7">
    <source>
        <dbReference type="ARBA" id="ARBA00022989"/>
    </source>
</evidence>
<evidence type="ECO:0000256" key="9">
    <source>
        <dbReference type="SAM" id="Phobius"/>
    </source>
</evidence>
<organism evidence="10 11">
    <name type="scientific">Hibiscus sabdariffa</name>
    <name type="common">roselle</name>
    <dbReference type="NCBI Taxonomy" id="183260"/>
    <lineage>
        <taxon>Eukaryota</taxon>
        <taxon>Viridiplantae</taxon>
        <taxon>Streptophyta</taxon>
        <taxon>Embryophyta</taxon>
        <taxon>Tracheophyta</taxon>
        <taxon>Spermatophyta</taxon>
        <taxon>Magnoliopsida</taxon>
        <taxon>eudicotyledons</taxon>
        <taxon>Gunneridae</taxon>
        <taxon>Pentapetalae</taxon>
        <taxon>rosids</taxon>
        <taxon>malvids</taxon>
        <taxon>Malvales</taxon>
        <taxon>Malvaceae</taxon>
        <taxon>Malvoideae</taxon>
        <taxon>Hibiscus</taxon>
    </lineage>
</organism>
<keyword evidence="3" id="KW-0813">Transport</keyword>
<feature type="transmembrane region" description="Helical" evidence="9">
    <location>
        <begin position="133"/>
        <end position="151"/>
    </location>
</feature>
<comment type="subcellular location">
    <subcellularLocation>
        <location evidence="1">Endomembrane system</location>
        <topology evidence="1">Multi-pass membrane protein</topology>
    </subcellularLocation>
</comment>
<dbReference type="InterPro" id="IPR047664">
    <property type="entry name" value="SWEET"/>
</dbReference>
<evidence type="ECO:0000256" key="1">
    <source>
        <dbReference type="ARBA" id="ARBA00004127"/>
    </source>
</evidence>
<feature type="transmembrane region" description="Helical" evidence="9">
    <location>
        <begin position="48"/>
        <end position="68"/>
    </location>
</feature>
<evidence type="ECO:0000256" key="4">
    <source>
        <dbReference type="ARBA" id="ARBA00022597"/>
    </source>
</evidence>
<proteinExistence type="inferred from homology"/>
<accession>A0ABR2UD50</accession>
<keyword evidence="6" id="KW-0677">Repeat</keyword>
<dbReference type="EMBL" id="JBBPBN010000001">
    <property type="protein sequence ID" value="KAK9047668.1"/>
    <property type="molecule type" value="Genomic_DNA"/>
</dbReference>
<dbReference type="InterPro" id="IPR004316">
    <property type="entry name" value="SWEET_rpt"/>
</dbReference>
<feature type="transmembrane region" description="Helical" evidence="9">
    <location>
        <begin position="74"/>
        <end position="99"/>
    </location>
</feature>
<feature type="transmembrane region" description="Helical" evidence="9">
    <location>
        <begin position="16"/>
        <end position="36"/>
    </location>
</feature>
<evidence type="ECO:0000256" key="5">
    <source>
        <dbReference type="ARBA" id="ARBA00022692"/>
    </source>
</evidence>
<feature type="transmembrane region" description="Helical" evidence="9">
    <location>
        <begin position="186"/>
        <end position="207"/>
    </location>
</feature>
<evidence type="ECO:0000256" key="8">
    <source>
        <dbReference type="ARBA" id="ARBA00023136"/>
    </source>
</evidence>
<keyword evidence="8 9" id="KW-0472">Membrane</keyword>
<protein>
    <recommendedName>
        <fullName evidence="12">Bidirectional sugar transporter SWEET</fullName>
    </recommendedName>
</protein>
<dbReference type="Pfam" id="PF03083">
    <property type="entry name" value="MtN3_slv"/>
    <property type="match status" value="2"/>
</dbReference>
<dbReference type="PANTHER" id="PTHR10791">
    <property type="entry name" value="RAG1-ACTIVATING PROTEIN 1"/>
    <property type="match status" value="1"/>
</dbReference>
<keyword evidence="11" id="KW-1185">Reference proteome</keyword>
<feature type="transmembrane region" description="Helical" evidence="9">
    <location>
        <begin position="158"/>
        <end position="180"/>
    </location>
</feature>
<evidence type="ECO:0000256" key="2">
    <source>
        <dbReference type="ARBA" id="ARBA00007809"/>
    </source>
</evidence>